<feature type="chain" id="PRO_5012943691" evidence="2">
    <location>
        <begin position="24"/>
        <end position="203"/>
    </location>
</feature>
<dbReference type="Proteomes" id="UP000216446">
    <property type="component" value="Unassembled WGS sequence"/>
</dbReference>
<evidence type="ECO:0000256" key="2">
    <source>
        <dbReference type="SAM" id="SignalP"/>
    </source>
</evidence>
<accession>A0A259U098</accession>
<feature type="compositionally biased region" description="Low complexity" evidence="1">
    <location>
        <begin position="22"/>
        <end position="39"/>
    </location>
</feature>
<keyword evidence="2" id="KW-0732">Signal</keyword>
<proteinExistence type="predicted"/>
<evidence type="ECO:0000313" key="3">
    <source>
        <dbReference type="EMBL" id="OZC03356.1"/>
    </source>
</evidence>
<gene>
    <name evidence="3" type="ORF">BSZ36_10405</name>
</gene>
<dbReference type="InParanoid" id="A0A259U098"/>
<feature type="compositionally biased region" description="Pro residues" evidence="1">
    <location>
        <begin position="40"/>
        <end position="54"/>
    </location>
</feature>
<sequence>MRTSALLLCLALGACASAPPADAPLAPASRAPETTTTEATPPPPGPPPTPPAPPEACGLEAAPLDAADLFEPTPNAWVPLAQRLLGCTPEAASALGLGTPTRTDGTDAAPILTFAREAGGRQRLLVLAYEAGAVVGVSIADPVSSRLTSTVFQLRSLQTQEAAGGDPVPSPEGSLMFAASAQRPYGVRLVASGGYVVLSVVQE</sequence>
<evidence type="ECO:0000256" key="1">
    <source>
        <dbReference type="SAM" id="MobiDB-lite"/>
    </source>
</evidence>
<protein>
    <submittedName>
        <fullName evidence="3">Uncharacterized protein</fullName>
    </submittedName>
</protein>
<evidence type="ECO:0000313" key="4">
    <source>
        <dbReference type="Proteomes" id="UP000216446"/>
    </source>
</evidence>
<dbReference type="PROSITE" id="PS51257">
    <property type="entry name" value="PROKAR_LIPOPROTEIN"/>
    <property type="match status" value="1"/>
</dbReference>
<feature type="signal peptide" evidence="2">
    <location>
        <begin position="1"/>
        <end position="23"/>
    </location>
</feature>
<dbReference type="EMBL" id="MQWB01000001">
    <property type="protein sequence ID" value="OZC03356.1"/>
    <property type="molecule type" value="Genomic_DNA"/>
</dbReference>
<dbReference type="RefSeq" id="WP_094548623.1">
    <property type="nucleotide sequence ID" value="NZ_MQWB01000001.1"/>
</dbReference>
<feature type="region of interest" description="Disordered" evidence="1">
    <location>
        <begin position="22"/>
        <end position="54"/>
    </location>
</feature>
<reference evidence="3 4" key="1">
    <citation type="submission" date="2016-11" db="EMBL/GenBank/DDBJ databases">
        <title>Study of marine rhodopsin-containing bacteria.</title>
        <authorList>
            <person name="Yoshizawa S."/>
            <person name="Kumagai Y."/>
            <person name="Kogure K."/>
        </authorList>
    </citation>
    <scope>NUCLEOTIDE SEQUENCE [LARGE SCALE GENOMIC DNA]</scope>
    <source>
        <strain evidence="3 4">SG-29</strain>
    </source>
</reference>
<organism evidence="3 4">
    <name type="scientific">Rubricoccus marinus</name>
    <dbReference type="NCBI Taxonomy" id="716817"/>
    <lineage>
        <taxon>Bacteria</taxon>
        <taxon>Pseudomonadati</taxon>
        <taxon>Rhodothermota</taxon>
        <taxon>Rhodothermia</taxon>
        <taxon>Rhodothermales</taxon>
        <taxon>Rubricoccaceae</taxon>
        <taxon>Rubricoccus</taxon>
    </lineage>
</organism>
<keyword evidence="4" id="KW-1185">Reference proteome</keyword>
<dbReference type="AlphaFoldDB" id="A0A259U098"/>
<comment type="caution">
    <text evidence="3">The sequence shown here is derived from an EMBL/GenBank/DDBJ whole genome shotgun (WGS) entry which is preliminary data.</text>
</comment>
<name>A0A259U098_9BACT</name>